<dbReference type="GeneID" id="61421103"/>
<proteinExistence type="predicted"/>
<evidence type="ECO:0000256" key="1">
    <source>
        <dbReference type="SAM" id="Coils"/>
    </source>
</evidence>
<dbReference type="Proteomes" id="UP000003732">
    <property type="component" value="Unassembled WGS sequence"/>
</dbReference>
<comment type="caution">
    <text evidence="2">The sequence shown here is derived from an EMBL/GenBank/DDBJ whole genome shotgun (WGS) entry which is preliminary data.</text>
</comment>
<dbReference type="HOGENOM" id="CLU_1401786_0_0_9"/>
<dbReference type="AlphaFoldDB" id="F1YY76"/>
<accession>F1YY76</accession>
<evidence type="ECO:0000313" key="2">
    <source>
        <dbReference type="EMBL" id="EGE55080.1"/>
    </source>
</evidence>
<dbReference type="RefSeq" id="WP_003105978.1">
    <property type="nucleotide sequence ID" value="NZ_AEUT02000001.1"/>
</dbReference>
<organism evidence="2 3">
    <name type="scientific">Streptococcus parauberis NCFD 2020</name>
    <dbReference type="NCBI Taxonomy" id="873447"/>
    <lineage>
        <taxon>Bacteria</taxon>
        <taxon>Bacillati</taxon>
        <taxon>Bacillota</taxon>
        <taxon>Bacilli</taxon>
        <taxon>Lactobacillales</taxon>
        <taxon>Streptococcaceae</taxon>
        <taxon>Streptococcus</taxon>
    </lineage>
</organism>
<reference evidence="2 3" key="1">
    <citation type="submission" date="2011-02" db="EMBL/GenBank/DDBJ databases">
        <authorList>
            <person name="Stanhope M.J."/>
            <person name="Durkin A.S."/>
            <person name="Hostetler J."/>
            <person name="Kim M."/>
            <person name="Radune D."/>
            <person name="Singh I."/>
            <person name="Town C.D."/>
        </authorList>
    </citation>
    <scope>NUCLEOTIDE SEQUENCE [LARGE SCALE GENOMIC DNA]</scope>
    <source>
        <strain evidence="2 3">NCFD 2020</strain>
    </source>
</reference>
<feature type="coiled-coil region" evidence="1">
    <location>
        <begin position="15"/>
        <end position="75"/>
    </location>
</feature>
<gene>
    <name evidence="2" type="ORF">SPB_1477</name>
</gene>
<sequence>MALFDKVEKEVRTKKAKYDKELSDCKQQITDTEEELEKSKAELIEAEEQLNIDQYNTVDDKIRKLENAKRIYELKHDKILDTPLIDEAEYKKKRKQLEDNAITKIEAINDKALPLITQIKELAEQTDIIFNETNELLDILFRDLYKSDDMINPSFSYYENARLLFNDIKSSHLTQRLGIKKEQSFLERMFIHQDEQQSKKYKMNNKK</sequence>
<keyword evidence="1" id="KW-0175">Coiled coil</keyword>
<evidence type="ECO:0000313" key="3">
    <source>
        <dbReference type="Proteomes" id="UP000003732"/>
    </source>
</evidence>
<protein>
    <submittedName>
        <fullName evidence="2">Conserved domain protein</fullName>
    </submittedName>
</protein>
<dbReference type="EMBL" id="AEUT02000001">
    <property type="protein sequence ID" value="EGE55080.1"/>
    <property type="molecule type" value="Genomic_DNA"/>
</dbReference>
<name>F1YY76_9STRE</name>